<dbReference type="OrthoDB" id="9982464at2"/>
<evidence type="ECO:0000256" key="1">
    <source>
        <dbReference type="SAM" id="Phobius"/>
    </source>
</evidence>
<name>A0A480AIB7_9CYAN</name>
<feature type="transmembrane region" description="Helical" evidence="1">
    <location>
        <begin position="210"/>
        <end position="232"/>
    </location>
</feature>
<protein>
    <recommendedName>
        <fullName evidence="4">Transmembrane protein EpsG</fullName>
    </recommendedName>
</protein>
<feature type="transmembrane region" description="Helical" evidence="1">
    <location>
        <begin position="67"/>
        <end position="86"/>
    </location>
</feature>
<proteinExistence type="predicted"/>
<dbReference type="RefSeq" id="WP_137907495.1">
    <property type="nucleotide sequence ID" value="NZ_BJCF01000012.1"/>
</dbReference>
<keyword evidence="1" id="KW-0812">Transmembrane</keyword>
<comment type="caution">
    <text evidence="2">The sequence shown here is derived from an EMBL/GenBank/DDBJ whole genome shotgun (WGS) entry which is preliminary data.</text>
</comment>
<evidence type="ECO:0000313" key="2">
    <source>
        <dbReference type="EMBL" id="GCL41814.1"/>
    </source>
</evidence>
<sequence length="441" mass="51378">MIFVESINHKVPGMALHQVFAKLYQAKYLILATSLILWSIIPIIGTFFLLLYCQINISGNKIIDRKILFLQNLIPLILVLFTIIIYNASITPFGDTDVYIRVYKLLYYEPLFHTVDAFDTDKEPVAFILSQFVSKLTSGDEFSFLLFQSATINTAITIYSVIFVPELYPMIILINIMSNGYYYQLFWMPQFYSFIFIIPSLYISNYIKSVSLICIAYFTHNSSLSIIGVFIYEKITHYLIHFFKVFKLPDILNNKKNISLIYIFIVLPLSSVIFQNFVEFALSQDIFTSKINSYSGAQSANFNQDHFNIRNQLRSILDYSVISIFLLKSEFNKFNSLIFFRWVGIFFIMLFFYAAVYTFGFNMRASALFFCLPGFFYIIPIYSGKLDGSINIYSFILVVWIIVRSIYFAIALLNENNYLTFFENQELSTTITGYFQLLFSQ</sequence>
<organism evidence="2 3">
    <name type="scientific">Dolichospermum planctonicum</name>
    <dbReference type="NCBI Taxonomy" id="136072"/>
    <lineage>
        <taxon>Bacteria</taxon>
        <taxon>Bacillati</taxon>
        <taxon>Cyanobacteriota</taxon>
        <taxon>Cyanophyceae</taxon>
        <taxon>Nostocales</taxon>
        <taxon>Aphanizomenonaceae</taxon>
        <taxon>Dolichospermum</taxon>
    </lineage>
</organism>
<feature type="transmembrane region" description="Helical" evidence="1">
    <location>
        <begin position="28"/>
        <end position="55"/>
    </location>
</feature>
<reference evidence="3" key="1">
    <citation type="submission" date="2019-02" db="EMBL/GenBank/DDBJ databases">
        <title>Draft genome sequence of Dolichospermum planctonicum NIES-80.</title>
        <authorList>
            <person name="Yamaguchi H."/>
            <person name="Suzuki S."/>
            <person name="Kawachi M."/>
        </authorList>
    </citation>
    <scope>NUCLEOTIDE SEQUENCE [LARGE SCALE GENOMIC DNA]</scope>
    <source>
        <strain evidence="3">NIES-80</strain>
    </source>
</reference>
<accession>A0A480AIB7</accession>
<dbReference type="Proteomes" id="UP000299367">
    <property type="component" value="Unassembled WGS sequence"/>
</dbReference>
<feature type="transmembrane region" description="Helical" evidence="1">
    <location>
        <begin position="367"/>
        <end position="384"/>
    </location>
</feature>
<feature type="transmembrane region" description="Helical" evidence="1">
    <location>
        <begin position="339"/>
        <end position="360"/>
    </location>
</feature>
<keyword evidence="1" id="KW-0472">Membrane</keyword>
<keyword evidence="1" id="KW-1133">Transmembrane helix</keyword>
<dbReference type="AlphaFoldDB" id="A0A480AIB7"/>
<evidence type="ECO:0008006" key="4">
    <source>
        <dbReference type="Google" id="ProtNLM"/>
    </source>
</evidence>
<dbReference type="EMBL" id="BJCF01000012">
    <property type="protein sequence ID" value="GCL41814.1"/>
    <property type="molecule type" value="Genomic_DNA"/>
</dbReference>
<feature type="transmembrane region" description="Helical" evidence="1">
    <location>
        <begin position="260"/>
        <end position="278"/>
    </location>
</feature>
<feature type="transmembrane region" description="Helical" evidence="1">
    <location>
        <begin position="185"/>
        <end position="204"/>
    </location>
</feature>
<evidence type="ECO:0000313" key="3">
    <source>
        <dbReference type="Proteomes" id="UP000299367"/>
    </source>
</evidence>
<gene>
    <name evidence="2" type="ORF">NIES80_15110</name>
</gene>
<feature type="transmembrane region" description="Helical" evidence="1">
    <location>
        <begin position="390"/>
        <end position="413"/>
    </location>
</feature>